<organism evidence="1 2">
    <name type="scientific">Mucilaginibacter gossypii</name>
    <dbReference type="NCBI Taxonomy" id="551996"/>
    <lineage>
        <taxon>Bacteria</taxon>
        <taxon>Pseudomonadati</taxon>
        <taxon>Bacteroidota</taxon>
        <taxon>Sphingobacteriia</taxon>
        <taxon>Sphingobacteriales</taxon>
        <taxon>Sphingobacteriaceae</taxon>
        <taxon>Mucilaginibacter</taxon>
    </lineage>
</organism>
<name>A0A1G8N464_9SPHI</name>
<accession>A0A1G8N464</accession>
<dbReference type="STRING" id="551996.SAMN05192573_1316"/>
<dbReference type="AlphaFoldDB" id="A0A1G8N464"/>
<reference evidence="2" key="1">
    <citation type="submission" date="2016-10" db="EMBL/GenBank/DDBJ databases">
        <authorList>
            <person name="Varghese N."/>
            <person name="Submissions S."/>
        </authorList>
    </citation>
    <scope>NUCLEOTIDE SEQUENCE [LARGE SCALE GENOMIC DNA]</scope>
    <source>
        <strain evidence="2">Gh-67</strain>
    </source>
</reference>
<evidence type="ECO:0000313" key="1">
    <source>
        <dbReference type="EMBL" id="SDI74876.1"/>
    </source>
</evidence>
<sequence length="75" mass="8671">MLTPSKIIEIFVKVDDFCKEFESEIAVHQLDAGVHKVRDHKASLSDSEIITILIAFHSGHFTNLKHFYFYFICAQ</sequence>
<protein>
    <recommendedName>
        <fullName evidence="3">IS982 family transposase</fullName>
    </recommendedName>
</protein>
<keyword evidence="2" id="KW-1185">Reference proteome</keyword>
<dbReference type="EMBL" id="FNCG01000031">
    <property type="protein sequence ID" value="SDI74876.1"/>
    <property type="molecule type" value="Genomic_DNA"/>
</dbReference>
<evidence type="ECO:0008006" key="3">
    <source>
        <dbReference type="Google" id="ProtNLM"/>
    </source>
</evidence>
<gene>
    <name evidence="1" type="ORF">SAMN05192573_1316</name>
</gene>
<dbReference type="Proteomes" id="UP000199705">
    <property type="component" value="Unassembled WGS sequence"/>
</dbReference>
<evidence type="ECO:0000313" key="2">
    <source>
        <dbReference type="Proteomes" id="UP000199705"/>
    </source>
</evidence>
<proteinExistence type="predicted"/>